<dbReference type="PANTHER" id="PTHR11165">
    <property type="entry name" value="SKP1"/>
    <property type="match status" value="1"/>
</dbReference>
<dbReference type="InterPro" id="IPR016897">
    <property type="entry name" value="SKP1"/>
</dbReference>
<dbReference type="STRING" id="77044.A0A1W2TE72"/>
<dbReference type="Gene3D" id="3.30.710.10">
    <property type="entry name" value="Potassium Channel Kv1.1, Chain A"/>
    <property type="match status" value="1"/>
</dbReference>
<keyword evidence="9" id="KW-1185">Reference proteome</keyword>
<evidence type="ECO:0000256" key="4">
    <source>
        <dbReference type="PIRNR" id="PIRNR028729"/>
    </source>
</evidence>
<evidence type="ECO:0000256" key="5">
    <source>
        <dbReference type="SAM" id="MobiDB-lite"/>
    </source>
</evidence>
<dbReference type="Proteomes" id="UP000054516">
    <property type="component" value="Unassembled WGS sequence"/>
</dbReference>
<feature type="domain" description="SKP1 component POZ" evidence="7">
    <location>
        <begin position="5"/>
        <end position="68"/>
    </location>
</feature>
<dbReference type="InterPro" id="IPR016072">
    <property type="entry name" value="Skp1_comp_dimer"/>
</dbReference>
<gene>
    <name evidence="8" type="ORF">SAMD00023353_1801090</name>
</gene>
<comment type="pathway">
    <text evidence="4">Protein modification; protein ubiquitination.</text>
</comment>
<reference evidence="8" key="1">
    <citation type="submission" date="2016-03" db="EMBL/GenBank/DDBJ databases">
        <title>Draft genome sequence of Rosellinia necatrix.</title>
        <authorList>
            <person name="Kanematsu S."/>
        </authorList>
    </citation>
    <scope>NUCLEOTIDE SEQUENCE [LARGE SCALE GENOMIC DNA]</scope>
    <source>
        <strain evidence="8">W97</strain>
    </source>
</reference>
<evidence type="ECO:0000259" key="6">
    <source>
        <dbReference type="Pfam" id="PF01466"/>
    </source>
</evidence>
<organism evidence="8">
    <name type="scientific">Rosellinia necatrix</name>
    <name type="common">White root-rot fungus</name>
    <dbReference type="NCBI Taxonomy" id="77044"/>
    <lineage>
        <taxon>Eukaryota</taxon>
        <taxon>Fungi</taxon>
        <taxon>Dikarya</taxon>
        <taxon>Ascomycota</taxon>
        <taxon>Pezizomycotina</taxon>
        <taxon>Sordariomycetes</taxon>
        <taxon>Xylariomycetidae</taxon>
        <taxon>Xylariales</taxon>
        <taxon>Xylariaceae</taxon>
        <taxon>Rosellinia</taxon>
    </lineage>
</organism>
<dbReference type="OrthoDB" id="2342932at2759"/>
<dbReference type="EMBL" id="DF977463">
    <property type="protein sequence ID" value="GAP86302.1"/>
    <property type="molecule type" value="Genomic_DNA"/>
</dbReference>
<evidence type="ECO:0000259" key="7">
    <source>
        <dbReference type="Pfam" id="PF03931"/>
    </source>
</evidence>
<dbReference type="SMART" id="SM00512">
    <property type="entry name" value="Skp1"/>
    <property type="match status" value="1"/>
</dbReference>
<comment type="subunit">
    <text evidence="4">Component of the SCF (SKP1-CUL1-F-box protein) E3 ubiquitin ligase complexes.</text>
</comment>
<dbReference type="UniPathway" id="UPA00143"/>
<sequence>MSTTPMVTLIGRDSVEVQATLQAVKKSVTIDTMLTVLDEEKTTGMPIPVPGVPGDILKKVMEFCEHHLEDKPEDEGAEDDDEAIWDSEKIPELSEWDAAYLDVDKDTLFQIANAANYLEIPLLLKYAVNMVASRLVGKTTEEMREFLNIESDFTPEEEQEIRKNNEWVMRQPDRAT</sequence>
<evidence type="ECO:0000313" key="8">
    <source>
        <dbReference type="EMBL" id="GAP86302.1"/>
    </source>
</evidence>
<keyword evidence="2 4" id="KW-0833">Ubl conjugation pathway</keyword>
<accession>A0A1W2TE72</accession>
<dbReference type="InterPro" id="IPR036296">
    <property type="entry name" value="SKP1-like_dim_sf"/>
</dbReference>
<feature type="region of interest" description="Disordered" evidence="5">
    <location>
        <begin position="157"/>
        <end position="176"/>
    </location>
</feature>
<dbReference type="SUPFAM" id="SSF81382">
    <property type="entry name" value="Skp1 dimerisation domain-like"/>
    <property type="match status" value="1"/>
</dbReference>
<feature type="compositionally biased region" description="Basic and acidic residues" evidence="5">
    <location>
        <begin position="160"/>
        <end position="176"/>
    </location>
</feature>
<evidence type="ECO:0000256" key="3">
    <source>
        <dbReference type="ARBA" id="ARBA00045385"/>
    </source>
</evidence>
<dbReference type="GO" id="GO:0006511">
    <property type="term" value="P:ubiquitin-dependent protein catabolic process"/>
    <property type="evidence" value="ECO:0007669"/>
    <property type="project" value="InterPro"/>
</dbReference>
<evidence type="ECO:0000313" key="9">
    <source>
        <dbReference type="Proteomes" id="UP000054516"/>
    </source>
</evidence>
<dbReference type="InterPro" id="IPR001232">
    <property type="entry name" value="SKP1-like"/>
</dbReference>
<dbReference type="Pfam" id="PF01466">
    <property type="entry name" value="Skp1"/>
    <property type="match status" value="1"/>
</dbReference>
<evidence type="ECO:0000256" key="1">
    <source>
        <dbReference type="ARBA" id="ARBA00009993"/>
    </source>
</evidence>
<feature type="domain" description="SKP1 component dimerisation" evidence="6">
    <location>
        <begin position="123"/>
        <end position="167"/>
    </location>
</feature>
<dbReference type="InterPro" id="IPR016073">
    <property type="entry name" value="Skp1_comp_POZ"/>
</dbReference>
<protein>
    <recommendedName>
        <fullName evidence="4">E3 ubiquitin ligase complex SCF subunit</fullName>
    </recommendedName>
</protein>
<comment type="function">
    <text evidence="3">Essential component of the SCF (SKP1-CUL1-F-box protein) E3 ubiquitin ligase complexes, which mediate the ubiquitination and subsequent proteasomal degradation of target proteins. Controls sulfur metabolite repression, probably by mediating the inactivation or degradation of the metR transcription factor.</text>
</comment>
<comment type="similarity">
    <text evidence="1 4">Belongs to the SKP1 family.</text>
</comment>
<name>A0A1W2TE72_ROSNE</name>
<dbReference type="InterPro" id="IPR011333">
    <property type="entry name" value="SKP1/BTB/POZ_sf"/>
</dbReference>
<dbReference type="Pfam" id="PF03931">
    <property type="entry name" value="Skp1_POZ"/>
    <property type="match status" value="1"/>
</dbReference>
<evidence type="ECO:0000256" key="2">
    <source>
        <dbReference type="ARBA" id="ARBA00022786"/>
    </source>
</evidence>
<dbReference type="PIRSF" id="PIRSF028729">
    <property type="entry name" value="E3_ubiquit_lig_SCF_Skp"/>
    <property type="match status" value="1"/>
</dbReference>
<dbReference type="OMA" id="KENEWAV"/>
<proteinExistence type="inferred from homology"/>
<keyword evidence="8" id="KW-0436">Ligase</keyword>
<dbReference type="GO" id="GO:0016567">
    <property type="term" value="P:protein ubiquitination"/>
    <property type="evidence" value="ECO:0007669"/>
    <property type="project" value="UniProtKB-UniPathway"/>
</dbReference>
<dbReference type="FunFam" id="3.30.710.10:FF:000026">
    <property type="entry name" value="E3 ubiquitin ligase complex SCF subunit"/>
    <property type="match status" value="1"/>
</dbReference>
<dbReference type="GO" id="GO:0016874">
    <property type="term" value="F:ligase activity"/>
    <property type="evidence" value="ECO:0007669"/>
    <property type="project" value="UniProtKB-KW"/>
</dbReference>
<dbReference type="SUPFAM" id="SSF54695">
    <property type="entry name" value="POZ domain"/>
    <property type="match status" value="1"/>
</dbReference>
<dbReference type="AlphaFoldDB" id="A0A1W2TE72"/>